<evidence type="ECO:0000256" key="2">
    <source>
        <dbReference type="ARBA" id="ARBA00023130"/>
    </source>
</evidence>
<dbReference type="Gene3D" id="2.60.40.10">
    <property type="entry name" value="Immunoglobulins"/>
    <property type="match status" value="2"/>
</dbReference>
<feature type="non-terminal residue" evidence="5">
    <location>
        <position position="1"/>
    </location>
</feature>
<dbReference type="STRING" id="56216.A0A1A6GFH1"/>
<evidence type="ECO:0000313" key="6">
    <source>
        <dbReference type="Proteomes" id="UP000092124"/>
    </source>
</evidence>
<dbReference type="InterPro" id="IPR003599">
    <property type="entry name" value="Ig_sub"/>
</dbReference>
<dbReference type="GO" id="GO:0005576">
    <property type="term" value="C:extracellular region"/>
    <property type="evidence" value="ECO:0007669"/>
    <property type="project" value="UniProtKB-ARBA"/>
</dbReference>
<accession>A0A1A6GFH1</accession>
<keyword evidence="6" id="KW-1185">Reference proteome</keyword>
<dbReference type="GO" id="GO:0002250">
    <property type="term" value="P:adaptive immune response"/>
    <property type="evidence" value="ECO:0007669"/>
    <property type="project" value="UniProtKB-KW"/>
</dbReference>
<dbReference type="EMBL" id="LZPO01097450">
    <property type="protein sequence ID" value="OBS64047.1"/>
    <property type="molecule type" value="Genomic_DNA"/>
</dbReference>
<dbReference type="InterPro" id="IPR007110">
    <property type="entry name" value="Ig-like_dom"/>
</dbReference>
<dbReference type="InterPro" id="IPR050199">
    <property type="entry name" value="IgHV"/>
</dbReference>
<keyword evidence="1" id="KW-0391">Immunity</keyword>
<dbReference type="PROSITE" id="PS50835">
    <property type="entry name" value="IG_LIKE"/>
    <property type="match status" value="1"/>
</dbReference>
<name>A0A1A6GFH1_NEOLE</name>
<dbReference type="OrthoDB" id="8947657at2759"/>
<dbReference type="Proteomes" id="UP000092124">
    <property type="component" value="Unassembled WGS sequence"/>
</dbReference>
<feature type="domain" description="Ig-like" evidence="4">
    <location>
        <begin position="121"/>
        <end position="212"/>
    </location>
</feature>
<dbReference type="InterPro" id="IPR013783">
    <property type="entry name" value="Ig-like_fold"/>
</dbReference>
<evidence type="ECO:0000259" key="4">
    <source>
        <dbReference type="PROSITE" id="PS50835"/>
    </source>
</evidence>
<dbReference type="InterPro" id="IPR013106">
    <property type="entry name" value="Ig_V-set"/>
</dbReference>
<dbReference type="SUPFAM" id="SSF48726">
    <property type="entry name" value="Immunoglobulin"/>
    <property type="match status" value="2"/>
</dbReference>
<dbReference type="SMART" id="SM00409">
    <property type="entry name" value="IG"/>
    <property type="match status" value="2"/>
</dbReference>
<dbReference type="PANTHER" id="PTHR23266">
    <property type="entry name" value="IMMUNOGLOBULIN HEAVY CHAIN"/>
    <property type="match status" value="1"/>
</dbReference>
<reference evidence="5 6" key="1">
    <citation type="submission" date="2016-06" db="EMBL/GenBank/DDBJ databases">
        <title>The Draft Genome Sequence and Annotation of the Desert Woodrat Neotoma lepida.</title>
        <authorList>
            <person name="Campbell M."/>
            <person name="Oakeson K.F."/>
            <person name="Yandell M."/>
            <person name="Halpert J.R."/>
            <person name="Dearing D."/>
        </authorList>
    </citation>
    <scope>NUCLEOTIDE SEQUENCE [LARGE SCALE GENOMIC DNA]</scope>
    <source>
        <strain evidence="5">417</strain>
        <tissue evidence="5">Liver</tissue>
    </source>
</reference>
<dbReference type="InterPro" id="IPR036179">
    <property type="entry name" value="Ig-like_dom_sf"/>
</dbReference>
<keyword evidence="3" id="KW-1280">Immunoglobulin</keyword>
<gene>
    <name evidence="5" type="ORF">A6R68_07413</name>
</gene>
<evidence type="ECO:0000313" key="5">
    <source>
        <dbReference type="EMBL" id="OBS64047.1"/>
    </source>
</evidence>
<proteinExistence type="predicted"/>
<protein>
    <recommendedName>
        <fullName evidence="4">Ig-like domain-containing protein</fullName>
    </recommendedName>
</protein>
<dbReference type="AlphaFoldDB" id="A0A1A6GFH1"/>
<dbReference type="SMART" id="SM00406">
    <property type="entry name" value="IGv"/>
    <property type="match status" value="2"/>
</dbReference>
<dbReference type="GO" id="GO:0019814">
    <property type="term" value="C:immunoglobulin complex"/>
    <property type="evidence" value="ECO:0007669"/>
    <property type="project" value="UniProtKB-KW"/>
</dbReference>
<evidence type="ECO:0000256" key="3">
    <source>
        <dbReference type="ARBA" id="ARBA00043265"/>
    </source>
</evidence>
<dbReference type="Pfam" id="PF07686">
    <property type="entry name" value="V-set"/>
    <property type="match status" value="1"/>
</dbReference>
<sequence length="212" mass="23131">VQWQKSKVGLKSPGDSIKFSCKDFEKVGWIHPNTGQTNCTQKFQDRATLDVDTISNTVYVELSSLTSEDSVIYYCAKNSSLITQVLTMGWSWIILFLLSVTTGVHSQVQLQQSGPGLGKPGASVKLSCKASGYTFTSYGMHWVKQSRGQGLEWIGVINTANGGTSYNQKFQGKAKLTADKSSSTAYMELSSLTSEDSAVYYCAGDTVWQPTS</sequence>
<comment type="caution">
    <text evidence="5">The sequence shown here is derived from an EMBL/GenBank/DDBJ whole genome shotgun (WGS) entry which is preliminary data.</text>
</comment>
<evidence type="ECO:0000256" key="1">
    <source>
        <dbReference type="ARBA" id="ARBA00022859"/>
    </source>
</evidence>
<organism evidence="5 6">
    <name type="scientific">Neotoma lepida</name>
    <name type="common">Desert woodrat</name>
    <dbReference type="NCBI Taxonomy" id="56216"/>
    <lineage>
        <taxon>Eukaryota</taxon>
        <taxon>Metazoa</taxon>
        <taxon>Chordata</taxon>
        <taxon>Craniata</taxon>
        <taxon>Vertebrata</taxon>
        <taxon>Euteleostomi</taxon>
        <taxon>Mammalia</taxon>
        <taxon>Eutheria</taxon>
        <taxon>Euarchontoglires</taxon>
        <taxon>Glires</taxon>
        <taxon>Rodentia</taxon>
        <taxon>Myomorpha</taxon>
        <taxon>Muroidea</taxon>
        <taxon>Cricetidae</taxon>
        <taxon>Neotominae</taxon>
        <taxon>Neotoma</taxon>
    </lineage>
</organism>
<keyword evidence="2" id="KW-1064">Adaptive immunity</keyword>
<dbReference type="FunFam" id="2.60.40.10:FF:001126">
    <property type="entry name" value="Anti-myosin immunoglobulin heavy chain variable region"/>
    <property type="match status" value="1"/>
</dbReference>